<evidence type="ECO:0000313" key="2">
    <source>
        <dbReference type="EMBL" id="KAK9162640.1"/>
    </source>
</evidence>
<dbReference type="AlphaFoldDB" id="A0AAP0Q0P5"/>
<accession>A0AAP0Q0P5</accession>
<protein>
    <submittedName>
        <fullName evidence="2">Uncharacterized protein</fullName>
    </submittedName>
</protein>
<feature type="compositionally biased region" description="Polar residues" evidence="1">
    <location>
        <begin position="89"/>
        <end position="108"/>
    </location>
</feature>
<dbReference type="Proteomes" id="UP001420932">
    <property type="component" value="Unassembled WGS sequence"/>
</dbReference>
<dbReference type="EMBL" id="JBBNAF010000002">
    <property type="protein sequence ID" value="KAK9162640.1"/>
    <property type="molecule type" value="Genomic_DNA"/>
</dbReference>
<proteinExistence type="predicted"/>
<gene>
    <name evidence="2" type="ORF">Syun_003542</name>
</gene>
<feature type="region of interest" description="Disordered" evidence="1">
    <location>
        <begin position="83"/>
        <end position="108"/>
    </location>
</feature>
<evidence type="ECO:0000313" key="3">
    <source>
        <dbReference type="Proteomes" id="UP001420932"/>
    </source>
</evidence>
<sequence length="108" mass="12387">MRETKRVLLLVTLNCTTNPKDPFSECPTSFHLVRPKPTPTPRLEPHRVPTTGRTDPFSLKHPLPFHLMTTSDKFSVPPVQQEYRKVSFPNPNASRKSITRNRGNIVQQ</sequence>
<name>A0AAP0Q0P5_9MAGN</name>
<keyword evidence="3" id="KW-1185">Reference proteome</keyword>
<feature type="region of interest" description="Disordered" evidence="1">
    <location>
        <begin position="32"/>
        <end position="59"/>
    </location>
</feature>
<comment type="caution">
    <text evidence="2">The sequence shown here is derived from an EMBL/GenBank/DDBJ whole genome shotgun (WGS) entry which is preliminary data.</text>
</comment>
<reference evidence="2 3" key="1">
    <citation type="submission" date="2024-01" db="EMBL/GenBank/DDBJ databases">
        <title>Genome assemblies of Stephania.</title>
        <authorList>
            <person name="Yang L."/>
        </authorList>
    </citation>
    <scope>NUCLEOTIDE SEQUENCE [LARGE SCALE GENOMIC DNA]</scope>
    <source>
        <strain evidence="2">YNDBR</strain>
        <tissue evidence="2">Leaf</tissue>
    </source>
</reference>
<organism evidence="2 3">
    <name type="scientific">Stephania yunnanensis</name>
    <dbReference type="NCBI Taxonomy" id="152371"/>
    <lineage>
        <taxon>Eukaryota</taxon>
        <taxon>Viridiplantae</taxon>
        <taxon>Streptophyta</taxon>
        <taxon>Embryophyta</taxon>
        <taxon>Tracheophyta</taxon>
        <taxon>Spermatophyta</taxon>
        <taxon>Magnoliopsida</taxon>
        <taxon>Ranunculales</taxon>
        <taxon>Menispermaceae</taxon>
        <taxon>Menispermoideae</taxon>
        <taxon>Cissampelideae</taxon>
        <taxon>Stephania</taxon>
    </lineage>
</organism>
<evidence type="ECO:0000256" key="1">
    <source>
        <dbReference type="SAM" id="MobiDB-lite"/>
    </source>
</evidence>